<gene>
    <name evidence="4" type="ORF">GCM10023203_25510</name>
</gene>
<dbReference type="PANTHER" id="PTHR11820">
    <property type="entry name" value="ACYLPYRUVASE"/>
    <property type="match status" value="1"/>
</dbReference>
<keyword evidence="1" id="KW-0479">Metal-binding</keyword>
<organism evidence="4 5">
    <name type="scientific">Actinomycetospora straminea</name>
    <dbReference type="NCBI Taxonomy" id="663607"/>
    <lineage>
        <taxon>Bacteria</taxon>
        <taxon>Bacillati</taxon>
        <taxon>Actinomycetota</taxon>
        <taxon>Actinomycetes</taxon>
        <taxon>Pseudonocardiales</taxon>
        <taxon>Pseudonocardiaceae</taxon>
        <taxon>Actinomycetospora</taxon>
    </lineage>
</organism>
<reference evidence="5" key="1">
    <citation type="journal article" date="2019" name="Int. J. Syst. Evol. Microbiol.">
        <title>The Global Catalogue of Microorganisms (GCM) 10K type strain sequencing project: providing services to taxonomists for standard genome sequencing and annotation.</title>
        <authorList>
            <consortium name="The Broad Institute Genomics Platform"/>
            <consortium name="The Broad Institute Genome Sequencing Center for Infectious Disease"/>
            <person name="Wu L."/>
            <person name="Ma J."/>
        </authorList>
    </citation>
    <scope>NUCLEOTIDE SEQUENCE [LARGE SCALE GENOMIC DNA]</scope>
    <source>
        <strain evidence="5">JCM 17983</strain>
    </source>
</reference>
<dbReference type="Gene3D" id="3.90.850.10">
    <property type="entry name" value="Fumarylacetoacetase-like, C-terminal domain"/>
    <property type="match status" value="1"/>
</dbReference>
<name>A0ABP9EC90_9PSEU</name>
<evidence type="ECO:0000259" key="3">
    <source>
        <dbReference type="Pfam" id="PF01557"/>
    </source>
</evidence>
<dbReference type="GO" id="GO:0016787">
    <property type="term" value="F:hydrolase activity"/>
    <property type="evidence" value="ECO:0007669"/>
    <property type="project" value="UniProtKB-KW"/>
</dbReference>
<feature type="domain" description="Fumarylacetoacetase-like C-terminal" evidence="3">
    <location>
        <begin position="90"/>
        <end position="282"/>
    </location>
</feature>
<dbReference type="Pfam" id="PF01557">
    <property type="entry name" value="FAA_hydrolase"/>
    <property type="match status" value="1"/>
</dbReference>
<evidence type="ECO:0000256" key="1">
    <source>
        <dbReference type="ARBA" id="ARBA00022723"/>
    </source>
</evidence>
<dbReference type="InterPro" id="IPR011234">
    <property type="entry name" value="Fumarylacetoacetase-like_C"/>
</dbReference>
<dbReference type="PANTHER" id="PTHR11820:SF112">
    <property type="entry name" value="FUMARYLACETOACETATE HYDROLASE FAMILY PROTEIN (AFU_ORTHOLOGUE AFUA_1G02370)-RELATED"/>
    <property type="match status" value="1"/>
</dbReference>
<keyword evidence="5" id="KW-1185">Reference proteome</keyword>
<protein>
    <submittedName>
        <fullName evidence="4">Fumarylacetoacetate hydrolase family protein</fullName>
    </submittedName>
</protein>
<accession>A0ABP9EC90</accession>
<dbReference type="SUPFAM" id="SSF56529">
    <property type="entry name" value="FAH"/>
    <property type="match status" value="1"/>
</dbReference>
<comment type="caution">
    <text evidence="4">The sequence shown here is derived from an EMBL/GenBank/DDBJ whole genome shotgun (WGS) entry which is preliminary data.</text>
</comment>
<dbReference type="EMBL" id="BAABHQ010000005">
    <property type="protein sequence ID" value="GAA4874405.1"/>
    <property type="molecule type" value="Genomic_DNA"/>
</dbReference>
<keyword evidence="4" id="KW-0378">Hydrolase</keyword>
<feature type="region of interest" description="Disordered" evidence="2">
    <location>
        <begin position="291"/>
        <end position="312"/>
    </location>
</feature>
<sequence length="312" mass="32179">MRLVSFTTAHGDPVERVGLVDGDPADPDAASVTDLTDLVRAGTDAAGLSPMRALAGSWDALRGSLTPDAGPATALRDVALRPVVPDPGTVLAAPVNYHDHMVEMSQTSHVGALGVFLKAPASVLAHGGTVALPYTDRRFDQEGELAVVIGREARHVSEADALDHVLGYTGCLDITMRGGEDRSLRKSFATFTPLGPWLVTADEVDPTDVDLVCAVDGHVRQRASTRDLIWSVAALVSYASSVYPLRPGDVLTTGTPAGVGEITAGQEVVLSLSGLPDLRVGVAADHAVACPTSGAGKGPVPPPTPEPVAAGR</sequence>
<dbReference type="Proteomes" id="UP001500457">
    <property type="component" value="Unassembled WGS sequence"/>
</dbReference>
<evidence type="ECO:0000256" key="2">
    <source>
        <dbReference type="SAM" id="MobiDB-lite"/>
    </source>
</evidence>
<proteinExistence type="predicted"/>
<dbReference type="InterPro" id="IPR036663">
    <property type="entry name" value="Fumarylacetoacetase_C_sf"/>
</dbReference>
<evidence type="ECO:0000313" key="5">
    <source>
        <dbReference type="Proteomes" id="UP001500457"/>
    </source>
</evidence>
<dbReference type="RefSeq" id="WP_274230815.1">
    <property type="nucleotide sequence ID" value="NZ_BAABHQ010000005.1"/>
</dbReference>
<evidence type="ECO:0000313" key="4">
    <source>
        <dbReference type="EMBL" id="GAA4874405.1"/>
    </source>
</evidence>